<evidence type="ECO:0000313" key="15">
    <source>
        <dbReference type="Proteomes" id="UP000189704"/>
    </source>
</evidence>
<accession>A0A1U7UJJ5</accession>
<comment type="catalytic activity">
    <reaction evidence="13">
        <text>a beta-D-Gal-(1-&gt;4)-beta-D-Glc-(1&lt;-&gt;1)-Cer(d18:1(4E)) + UDP-N-acetyl-alpha-D-glucosamine = a beta-D-GlcNAc-(1-&gt;3)-beta-D-Gal-(1-&gt;4)-beta-D-Glc-(1&lt;-&gt;1)-Cer(d18:1(4E)) + UDP + H(+)</text>
        <dbReference type="Rhea" id="RHEA:13905"/>
        <dbReference type="ChEBI" id="CHEBI:15378"/>
        <dbReference type="ChEBI" id="CHEBI:17103"/>
        <dbReference type="ChEBI" id="CHEBI:17950"/>
        <dbReference type="ChEBI" id="CHEBI:57705"/>
        <dbReference type="ChEBI" id="CHEBI:58223"/>
        <dbReference type="EC" id="2.4.1.206"/>
    </reaction>
    <physiologicalReaction direction="left-to-right" evidence="13">
        <dbReference type="Rhea" id="RHEA:13906"/>
    </physiologicalReaction>
</comment>
<dbReference type="RefSeq" id="XP_008068878.1">
    <property type="nucleotide sequence ID" value="XM_008070687.2"/>
</dbReference>
<dbReference type="GO" id="GO:0047256">
    <property type="term" value="F:lactosylceramide 1,3-N-acetyl-beta-D-glucosaminyltransferase activity"/>
    <property type="evidence" value="ECO:0007669"/>
    <property type="project" value="UniProtKB-EC"/>
</dbReference>
<proteinExistence type="inferred from homology"/>
<dbReference type="KEGG" id="csyr:103273257"/>
<keyword evidence="9 14" id="KW-0333">Golgi apparatus</keyword>
<protein>
    <recommendedName>
        <fullName evidence="14">Hexosyltransferase</fullName>
        <ecNumber evidence="14">2.4.1.-</ecNumber>
    </recommendedName>
</protein>
<dbReference type="GO" id="GO:0000139">
    <property type="term" value="C:Golgi membrane"/>
    <property type="evidence" value="ECO:0007669"/>
    <property type="project" value="UniProtKB-SubCell"/>
</dbReference>
<evidence type="ECO:0000256" key="1">
    <source>
        <dbReference type="ARBA" id="ARBA00004323"/>
    </source>
</evidence>
<dbReference type="PANTHER" id="PTHR11214:SF21">
    <property type="entry name" value="LACTOSYLCERAMIDE 1,3-N-ACETYL-BETA-D-GLUCOSAMINYLTRANSFERASE"/>
    <property type="match status" value="1"/>
</dbReference>
<dbReference type="Pfam" id="PF01762">
    <property type="entry name" value="Galactosyl_T"/>
    <property type="match status" value="1"/>
</dbReference>
<evidence type="ECO:0000256" key="10">
    <source>
        <dbReference type="ARBA" id="ARBA00023136"/>
    </source>
</evidence>
<dbReference type="Proteomes" id="UP000189704">
    <property type="component" value="Unplaced"/>
</dbReference>
<keyword evidence="7 14" id="KW-0735">Signal-anchor</keyword>
<comment type="similarity">
    <text evidence="3 14">Belongs to the glycosyltransferase 31 family.</text>
</comment>
<keyword evidence="15" id="KW-1185">Reference proteome</keyword>
<gene>
    <name evidence="16" type="primary">B3GNT5</name>
</gene>
<organism evidence="15 16">
    <name type="scientific">Carlito syrichta</name>
    <name type="common">Philippine tarsier</name>
    <name type="synonym">Tarsius syrichta</name>
    <dbReference type="NCBI Taxonomy" id="1868482"/>
    <lineage>
        <taxon>Eukaryota</taxon>
        <taxon>Metazoa</taxon>
        <taxon>Chordata</taxon>
        <taxon>Craniata</taxon>
        <taxon>Vertebrata</taxon>
        <taxon>Euteleostomi</taxon>
        <taxon>Mammalia</taxon>
        <taxon>Eutheria</taxon>
        <taxon>Euarchontoglires</taxon>
        <taxon>Primates</taxon>
        <taxon>Haplorrhini</taxon>
        <taxon>Tarsiiformes</taxon>
        <taxon>Tarsiidae</taxon>
        <taxon>Carlito</taxon>
    </lineage>
</organism>
<evidence type="ECO:0000256" key="2">
    <source>
        <dbReference type="ARBA" id="ARBA00004922"/>
    </source>
</evidence>
<comment type="catalytic activity">
    <reaction evidence="12">
        <text>a neolactoside nLc4Cer(d18:1(4E)) + UDP-N-acetyl-alpha-D-glucosamine = a neolactoside IV(3)-beta-GlcNAc-nLc4Cer(d18:1(4E)) + UDP + H(+)</text>
        <dbReference type="Rhea" id="RHEA:23004"/>
        <dbReference type="ChEBI" id="CHEBI:15378"/>
        <dbReference type="ChEBI" id="CHEBI:17006"/>
        <dbReference type="ChEBI" id="CHEBI:57705"/>
        <dbReference type="ChEBI" id="CHEBI:58223"/>
        <dbReference type="ChEBI" id="CHEBI:142448"/>
    </reaction>
    <physiologicalReaction direction="left-to-right" evidence="12">
        <dbReference type="Rhea" id="RHEA:23005"/>
    </physiologicalReaction>
</comment>
<keyword evidence="11" id="KW-0325">Glycoprotein</keyword>
<evidence type="ECO:0000256" key="7">
    <source>
        <dbReference type="ARBA" id="ARBA00022968"/>
    </source>
</evidence>
<evidence type="ECO:0000256" key="9">
    <source>
        <dbReference type="ARBA" id="ARBA00023034"/>
    </source>
</evidence>
<dbReference type="GO" id="GO:0030148">
    <property type="term" value="P:sphingolipid biosynthetic process"/>
    <property type="evidence" value="ECO:0007669"/>
    <property type="project" value="UniProtKB-ARBA"/>
</dbReference>
<dbReference type="EC" id="2.4.1.-" evidence="14"/>
<feature type="transmembrane region" description="Helical" evidence="14">
    <location>
        <begin position="12"/>
        <end position="31"/>
    </location>
</feature>
<evidence type="ECO:0000313" key="16">
    <source>
        <dbReference type="RefSeq" id="XP_008068878.1"/>
    </source>
</evidence>
<dbReference type="PANTHER" id="PTHR11214">
    <property type="entry name" value="BETA-1,3-N-ACETYLGLUCOSAMINYLTRANSFERASE"/>
    <property type="match status" value="1"/>
</dbReference>
<evidence type="ECO:0000256" key="14">
    <source>
        <dbReference type="RuleBase" id="RU363063"/>
    </source>
</evidence>
<keyword evidence="8 14" id="KW-1133">Transmembrane helix</keyword>
<sequence length="377" mass="44038">MRMFVSGRRVKKWQFIQLFATCFILSLMFFWEPIDNHIVSHVKSYSYRYLINSYDFVNDTLSLKHSSAGPRYQYLINHEEKCQAQDVLLLLFVKTAPENYGRRSAIRRTWGNEKYVQSQLNANIKTLFALGTPNPLKKQELQRNLLWEDQMYNDIIQQDFVDSFYNLTLKLLLQFSWANTYCPHAKFLMTADDDIFIHMPNLIEYLQSLEQIGVQDFWIGRVHRGAPPVRDKSSKYYVSYEMYQWPAYPDYTAGAAYVISGDVAAKVYEASQTLNTSLYIDDVFMGLCANKMGVVPQYHVFFSGEGKTPYHPCIYEKMMTSHGHVQDLQDLWKNATDPKVKTISKGFFGQIYCRLIKIVLLCRLTYMDTYPCRAAFA</sequence>
<evidence type="ECO:0000256" key="11">
    <source>
        <dbReference type="ARBA" id="ARBA00023180"/>
    </source>
</evidence>
<keyword evidence="5" id="KW-0808">Transferase</keyword>
<reference evidence="16" key="1">
    <citation type="submission" date="2025-08" db="UniProtKB">
        <authorList>
            <consortium name="RefSeq"/>
        </authorList>
    </citation>
    <scope>IDENTIFICATION</scope>
</reference>
<comment type="subcellular location">
    <subcellularLocation>
        <location evidence="1 14">Golgi apparatus membrane</location>
        <topology evidence="1 14">Single-pass type II membrane protein</topology>
    </subcellularLocation>
</comment>
<keyword evidence="6 14" id="KW-0812">Transmembrane</keyword>
<evidence type="ECO:0000256" key="13">
    <source>
        <dbReference type="ARBA" id="ARBA00049239"/>
    </source>
</evidence>
<dbReference type="GO" id="GO:0006493">
    <property type="term" value="P:protein O-linked glycosylation"/>
    <property type="evidence" value="ECO:0007669"/>
    <property type="project" value="TreeGrafter"/>
</dbReference>
<dbReference type="Gene3D" id="3.90.550.50">
    <property type="match status" value="1"/>
</dbReference>
<comment type="pathway">
    <text evidence="2">Protein modification; protein glycosylation.</text>
</comment>
<name>A0A1U7UJJ5_CARSF</name>
<dbReference type="CTD" id="84002"/>
<evidence type="ECO:0000256" key="3">
    <source>
        <dbReference type="ARBA" id="ARBA00008661"/>
    </source>
</evidence>
<dbReference type="OrthoDB" id="115198at2759"/>
<dbReference type="InterPro" id="IPR002659">
    <property type="entry name" value="Glyco_trans_31"/>
</dbReference>
<evidence type="ECO:0000256" key="5">
    <source>
        <dbReference type="ARBA" id="ARBA00022679"/>
    </source>
</evidence>
<evidence type="ECO:0000256" key="8">
    <source>
        <dbReference type="ARBA" id="ARBA00022989"/>
    </source>
</evidence>
<evidence type="ECO:0000256" key="6">
    <source>
        <dbReference type="ARBA" id="ARBA00022692"/>
    </source>
</evidence>
<dbReference type="AlphaFoldDB" id="A0A1U7UJJ5"/>
<keyword evidence="10 14" id="KW-0472">Membrane</keyword>
<keyword evidence="4 14" id="KW-0328">Glycosyltransferase</keyword>
<dbReference type="GeneID" id="103273257"/>
<dbReference type="FunFam" id="3.90.550.50:FF:000019">
    <property type="entry name" value="Hexosyltransferase"/>
    <property type="match status" value="1"/>
</dbReference>
<evidence type="ECO:0000256" key="12">
    <source>
        <dbReference type="ARBA" id="ARBA00048750"/>
    </source>
</evidence>
<evidence type="ECO:0000256" key="4">
    <source>
        <dbReference type="ARBA" id="ARBA00022676"/>
    </source>
</evidence>